<gene>
    <name evidence="1" type="ORF">TRIP_E230101</name>
</gene>
<evidence type="ECO:0000313" key="1">
    <source>
        <dbReference type="EMBL" id="VBB39918.1"/>
    </source>
</evidence>
<protein>
    <submittedName>
        <fullName evidence="1">Uncharacterized protein</fullName>
    </submittedName>
</protein>
<sequence length="124" mass="14614">MAYEWREDLPERCPPMEARTTSDYYYRLTNNFPPTDLDFVSKKIEEPDKKFKCGECIARACSMFSEKSGCENQKKLPLHKNQKVVRIKLDESSGLVMQTGHDKKHYSWWRDRRFNIVTASSLEA</sequence>
<dbReference type="AlphaFoldDB" id="A0A652ZVT9"/>
<reference evidence="1" key="1">
    <citation type="submission" date="2018-07" db="EMBL/GenBank/DDBJ databases">
        <authorList>
            <consortium name="Genoscope - CEA"/>
            <person name="William W."/>
        </authorList>
    </citation>
    <scope>NUCLEOTIDE SEQUENCE</scope>
    <source>
        <strain evidence="1">IK1</strain>
    </source>
</reference>
<name>A0A652ZVT9_9SPIR</name>
<proteinExistence type="predicted"/>
<accession>A0A652ZVT9</accession>
<dbReference type="EMBL" id="UPXP01000016">
    <property type="protein sequence ID" value="VBB39918.1"/>
    <property type="molecule type" value="Genomic_DNA"/>
</dbReference>
<organism evidence="1">
    <name type="scientific">uncultured Spirochaetota bacterium</name>
    <dbReference type="NCBI Taxonomy" id="460511"/>
    <lineage>
        <taxon>Bacteria</taxon>
        <taxon>Pseudomonadati</taxon>
        <taxon>Spirochaetota</taxon>
        <taxon>environmental samples</taxon>
    </lineage>
</organism>